<evidence type="ECO:0000313" key="3">
    <source>
        <dbReference type="Proteomes" id="UP000323930"/>
    </source>
</evidence>
<evidence type="ECO:0000313" key="2">
    <source>
        <dbReference type="EMBL" id="TYA74946.1"/>
    </source>
</evidence>
<dbReference type="GO" id="GO:0003677">
    <property type="term" value="F:DNA binding"/>
    <property type="evidence" value="ECO:0007669"/>
    <property type="project" value="InterPro"/>
</dbReference>
<keyword evidence="3" id="KW-1185">Reference proteome</keyword>
<evidence type="ECO:0000259" key="1">
    <source>
        <dbReference type="PROSITE" id="PS50943"/>
    </source>
</evidence>
<dbReference type="RefSeq" id="WP_148544191.1">
    <property type="nucleotide sequence ID" value="NZ_VSDQ01000679.1"/>
</dbReference>
<dbReference type="Proteomes" id="UP000323930">
    <property type="component" value="Unassembled WGS sequence"/>
</dbReference>
<comment type="caution">
    <text evidence="2">The sequence shown here is derived from an EMBL/GenBank/DDBJ whole genome shotgun (WGS) entry which is preliminary data.</text>
</comment>
<dbReference type="CDD" id="cd00093">
    <property type="entry name" value="HTH_XRE"/>
    <property type="match status" value="1"/>
</dbReference>
<dbReference type="InterPro" id="IPR001387">
    <property type="entry name" value="Cro/C1-type_HTH"/>
</dbReference>
<dbReference type="InterPro" id="IPR010982">
    <property type="entry name" value="Lambda_DNA-bd_dom_sf"/>
</dbReference>
<gene>
    <name evidence="2" type="ORF">FUA24_16740</name>
</gene>
<accession>A0A5D0HUG3</accession>
<dbReference type="SMART" id="SM00530">
    <property type="entry name" value="HTH_XRE"/>
    <property type="match status" value="1"/>
</dbReference>
<sequence>MAKRKEYSDEQIAAAIGQALKSLRKEKGLSQSDVYLAAGLERNTLQKYDSGRVARPMFSNIIKIAEVMEITPGIIFDRAYEILKENNG</sequence>
<name>A0A5D0HUG3_9FLAO</name>
<dbReference type="OrthoDB" id="2902336at2"/>
<dbReference type="AlphaFoldDB" id="A0A5D0HUG3"/>
<dbReference type="SUPFAM" id="SSF47413">
    <property type="entry name" value="lambda repressor-like DNA-binding domains"/>
    <property type="match status" value="1"/>
</dbReference>
<dbReference type="Pfam" id="PF01381">
    <property type="entry name" value="HTH_3"/>
    <property type="match status" value="1"/>
</dbReference>
<organism evidence="2 3">
    <name type="scientific">Seonamhaeicola marinus</name>
    <dbReference type="NCBI Taxonomy" id="1912246"/>
    <lineage>
        <taxon>Bacteria</taxon>
        <taxon>Pseudomonadati</taxon>
        <taxon>Bacteroidota</taxon>
        <taxon>Flavobacteriia</taxon>
        <taxon>Flavobacteriales</taxon>
        <taxon>Flavobacteriaceae</taxon>
    </lineage>
</organism>
<proteinExistence type="predicted"/>
<protein>
    <submittedName>
        <fullName evidence="2">Helix-turn-helix transcriptional regulator</fullName>
    </submittedName>
</protein>
<dbReference type="EMBL" id="VSDQ01000679">
    <property type="protein sequence ID" value="TYA74946.1"/>
    <property type="molecule type" value="Genomic_DNA"/>
</dbReference>
<feature type="domain" description="HTH cro/C1-type" evidence="1">
    <location>
        <begin position="20"/>
        <end position="75"/>
    </location>
</feature>
<dbReference type="Gene3D" id="1.10.260.40">
    <property type="entry name" value="lambda repressor-like DNA-binding domains"/>
    <property type="match status" value="1"/>
</dbReference>
<reference evidence="2 3" key="1">
    <citation type="submission" date="2019-08" db="EMBL/GenBank/DDBJ databases">
        <title>Seonamhaeicola sediminis sp. nov., isolated from marine sediment.</title>
        <authorList>
            <person name="Cao W.R."/>
        </authorList>
    </citation>
    <scope>NUCLEOTIDE SEQUENCE [LARGE SCALE GENOMIC DNA]</scope>
    <source>
        <strain evidence="2 3">B011</strain>
    </source>
</reference>
<dbReference type="PROSITE" id="PS50943">
    <property type="entry name" value="HTH_CROC1"/>
    <property type="match status" value="1"/>
</dbReference>